<reference evidence="1 2" key="1">
    <citation type="submission" date="2016-01" db="EMBL/GenBank/DDBJ databases">
        <authorList>
            <person name="Oliw E.H."/>
        </authorList>
    </citation>
    <scope>NUCLEOTIDE SEQUENCE [LARGE SCALE GENOMIC DNA]</scope>
    <source>
        <strain evidence="1 2">Kerr 14</strain>
    </source>
</reference>
<dbReference type="SUPFAM" id="SSF56112">
    <property type="entry name" value="Protein kinase-like (PK-like)"/>
    <property type="match status" value="1"/>
</dbReference>
<dbReference type="EMBL" id="FBWC01000019">
    <property type="protein sequence ID" value="CUX43711.1"/>
    <property type="molecule type" value="Genomic_DNA"/>
</dbReference>
<dbReference type="Proteomes" id="UP000191897">
    <property type="component" value="Unassembled WGS sequence"/>
</dbReference>
<dbReference type="InterPro" id="IPR011009">
    <property type="entry name" value="Kinase-like_dom_sf"/>
</dbReference>
<proteinExistence type="predicted"/>
<dbReference type="RefSeq" id="WP_174041818.1">
    <property type="nucleotide sequence ID" value="NZ_LT009731.1"/>
</dbReference>
<protein>
    <submittedName>
        <fullName evidence="1">Aminoglycoside phosphotransferase</fullName>
    </submittedName>
</protein>
<keyword evidence="1" id="KW-0808">Transferase</keyword>
<organism evidence="1 2">
    <name type="scientific">Agrobacterium tumefaciens str. Kerr 14</name>
    <dbReference type="NCBI Taxonomy" id="1183424"/>
    <lineage>
        <taxon>Bacteria</taxon>
        <taxon>Pseudomonadati</taxon>
        <taxon>Pseudomonadota</taxon>
        <taxon>Alphaproteobacteria</taxon>
        <taxon>Hyphomicrobiales</taxon>
        <taxon>Rhizobiaceae</taxon>
        <taxon>Rhizobium/Agrobacterium group</taxon>
        <taxon>Agrobacterium</taxon>
        <taxon>Agrobacterium tumefaciens complex</taxon>
    </lineage>
</organism>
<dbReference type="AlphaFoldDB" id="A0A1S7QXR3"/>
<sequence length="321" mass="35489">MKIVGSPQNPLEERAENALLAFSAVVGARPAYTLSTAGVASPSYHAVESSGFSVASAEGEARYFLRLGADEVADLVDDEVAFAAGTRFHKLGFSPEPIVYDSRARATLFCRLADGWRTAKIDDLMQPARAARLIEMQKTIAAGVPVGHRWSVFDGIDELWSIVSAGDADLPGDAEWMLSWMRPIREAVAAAGFDVKPAHGDPQASNVMLGPNESLQLVDFDMAADIDPYYQLGVQMNELYQFESQMKPLLEMHDGAFTEKAFSRCRVYAAADDLYWALRSLVLELRSPPRGVEFLKYAGWRFLRCRMLLGQPDFESRLRAL</sequence>
<evidence type="ECO:0000313" key="2">
    <source>
        <dbReference type="Proteomes" id="UP000191897"/>
    </source>
</evidence>
<dbReference type="GO" id="GO:0016740">
    <property type="term" value="F:transferase activity"/>
    <property type="evidence" value="ECO:0007669"/>
    <property type="project" value="UniProtKB-KW"/>
</dbReference>
<accession>A0A1S7QXR3</accession>
<dbReference type="Gene3D" id="3.90.1200.10">
    <property type="match status" value="1"/>
</dbReference>
<name>A0A1S7QXR3_AGRTU</name>
<evidence type="ECO:0000313" key="1">
    <source>
        <dbReference type="EMBL" id="CUX43711.1"/>
    </source>
</evidence>
<gene>
    <name evidence="1" type="ORF">AGR4C_Lc10030</name>
</gene>